<keyword evidence="2" id="KW-0131">Cell cycle</keyword>
<dbReference type="PANTHER" id="PTHR33219">
    <property type="entry name" value="YLMG HOMOLOG PROTEIN 2, CHLOROPLASTIC"/>
    <property type="match status" value="1"/>
</dbReference>
<keyword evidence="1" id="KW-1133">Transmembrane helix</keyword>
<feature type="transmembrane region" description="Helical" evidence="1">
    <location>
        <begin position="95"/>
        <end position="128"/>
    </location>
</feature>
<organism evidence="2">
    <name type="scientific">hydrothermal vent metagenome</name>
    <dbReference type="NCBI Taxonomy" id="652676"/>
    <lineage>
        <taxon>unclassified sequences</taxon>
        <taxon>metagenomes</taxon>
        <taxon>ecological metagenomes</taxon>
    </lineage>
</organism>
<gene>
    <name evidence="2" type="ORF">MNBD_GAMMA22-1935</name>
</gene>
<dbReference type="GO" id="GO:0016020">
    <property type="term" value="C:membrane"/>
    <property type="evidence" value="ECO:0007669"/>
    <property type="project" value="InterPro"/>
</dbReference>
<keyword evidence="1" id="KW-0472">Membrane</keyword>
<keyword evidence="2" id="KW-0132">Cell division</keyword>
<keyword evidence="1" id="KW-0812">Transmembrane</keyword>
<evidence type="ECO:0000313" key="2">
    <source>
        <dbReference type="EMBL" id="VAX01382.1"/>
    </source>
</evidence>
<feature type="transmembrane region" description="Helical" evidence="1">
    <location>
        <begin position="165"/>
        <end position="186"/>
    </location>
</feature>
<protein>
    <submittedName>
        <fullName evidence="2">Cell division integral membrane protein, YggT and half-length relatives</fullName>
    </submittedName>
</protein>
<dbReference type="GO" id="GO:0051301">
    <property type="term" value="P:cell division"/>
    <property type="evidence" value="ECO:0007669"/>
    <property type="project" value="UniProtKB-KW"/>
</dbReference>
<reference evidence="2" key="1">
    <citation type="submission" date="2018-06" db="EMBL/GenBank/DDBJ databases">
        <authorList>
            <person name="Zhirakovskaya E."/>
        </authorList>
    </citation>
    <scope>NUCLEOTIDE SEQUENCE</scope>
</reference>
<name>A0A3B1ABG3_9ZZZZ</name>
<dbReference type="PANTHER" id="PTHR33219:SF14">
    <property type="entry name" value="PROTEIN COFACTOR ASSEMBLY OF COMPLEX C SUBUNIT B CCB3, CHLOROPLASTIC-RELATED"/>
    <property type="match status" value="1"/>
</dbReference>
<accession>A0A3B1ABG3</accession>
<evidence type="ECO:0000256" key="1">
    <source>
        <dbReference type="SAM" id="Phobius"/>
    </source>
</evidence>
<dbReference type="AlphaFoldDB" id="A0A3B1ABG3"/>
<dbReference type="InterPro" id="IPR003425">
    <property type="entry name" value="CCB3/YggT"/>
</dbReference>
<proteinExistence type="predicted"/>
<dbReference type="Pfam" id="PF02325">
    <property type="entry name" value="CCB3_YggT"/>
    <property type="match status" value="2"/>
</dbReference>
<sequence length="193" mass="21568">MYFFSSATALVIKLFLGFFMFALIIRFLMQLVRADYNNPVSSFIVKVTNPALKPLRRFIPGLFGVDLSSLILVFVVQIIEIVLVNLLPGKQLPDLFSLLMLTVGQVADTVITIYFICIMVVVIASWIVQGSYNPVLNLIYQLINPLMQPIRRLIPPMSGLDLSPLVAIAVLIFAKFLIAAPILFYADPLGSYR</sequence>
<feature type="transmembrane region" description="Helical" evidence="1">
    <location>
        <begin position="58"/>
        <end position="83"/>
    </location>
</feature>
<dbReference type="EMBL" id="UOFS01000049">
    <property type="protein sequence ID" value="VAX01382.1"/>
    <property type="molecule type" value="Genomic_DNA"/>
</dbReference>